<dbReference type="EMBL" id="CM035418">
    <property type="protein sequence ID" value="KAH7422174.1"/>
    <property type="molecule type" value="Genomic_DNA"/>
</dbReference>
<dbReference type="FunFam" id="1.25.40.10:FF:000158">
    <property type="entry name" value="pentatricopeptide repeat-containing protein At2g33680"/>
    <property type="match status" value="1"/>
</dbReference>
<keyword evidence="1" id="KW-0677">Repeat</keyword>
<keyword evidence="4" id="KW-1185">Reference proteome</keyword>
<evidence type="ECO:0008006" key="5">
    <source>
        <dbReference type="Google" id="ProtNLM"/>
    </source>
</evidence>
<dbReference type="OrthoDB" id="185373at2759"/>
<feature type="repeat" description="PPR" evidence="2">
    <location>
        <begin position="290"/>
        <end position="324"/>
    </location>
</feature>
<dbReference type="PANTHER" id="PTHR47926">
    <property type="entry name" value="PENTATRICOPEPTIDE REPEAT-CONTAINING PROTEIN"/>
    <property type="match status" value="1"/>
</dbReference>
<dbReference type="GO" id="GO:0009451">
    <property type="term" value="P:RNA modification"/>
    <property type="evidence" value="ECO:0007669"/>
    <property type="project" value="InterPro"/>
</dbReference>
<proteinExistence type="predicted"/>
<protein>
    <recommendedName>
        <fullName evidence="5">Pentatricopeptide repeat-containing protein</fullName>
    </recommendedName>
</protein>
<dbReference type="AlphaFoldDB" id="A0A8T2TKA7"/>
<dbReference type="NCBIfam" id="TIGR00756">
    <property type="entry name" value="PPR"/>
    <property type="match status" value="3"/>
</dbReference>
<dbReference type="OMA" id="THEAHMI"/>
<dbReference type="EMBL" id="CM035418">
    <property type="protein sequence ID" value="KAH7422176.1"/>
    <property type="molecule type" value="Genomic_DNA"/>
</dbReference>
<dbReference type="FunFam" id="1.25.40.10:FF:000031">
    <property type="entry name" value="Pentatricopeptide repeat-containing protein mitochondrial"/>
    <property type="match status" value="1"/>
</dbReference>
<organism evidence="3 4">
    <name type="scientific">Ceratopteris richardii</name>
    <name type="common">Triangle waterfern</name>
    <dbReference type="NCBI Taxonomy" id="49495"/>
    <lineage>
        <taxon>Eukaryota</taxon>
        <taxon>Viridiplantae</taxon>
        <taxon>Streptophyta</taxon>
        <taxon>Embryophyta</taxon>
        <taxon>Tracheophyta</taxon>
        <taxon>Polypodiopsida</taxon>
        <taxon>Polypodiidae</taxon>
        <taxon>Polypodiales</taxon>
        <taxon>Pteridineae</taxon>
        <taxon>Pteridaceae</taxon>
        <taxon>Parkerioideae</taxon>
        <taxon>Ceratopteris</taxon>
    </lineage>
</organism>
<dbReference type="GO" id="GO:0003723">
    <property type="term" value="F:RNA binding"/>
    <property type="evidence" value="ECO:0007669"/>
    <property type="project" value="InterPro"/>
</dbReference>
<reference evidence="3" key="1">
    <citation type="submission" date="2021-08" db="EMBL/GenBank/DDBJ databases">
        <title>WGS assembly of Ceratopteris richardii.</title>
        <authorList>
            <person name="Marchant D.B."/>
            <person name="Chen G."/>
            <person name="Jenkins J."/>
            <person name="Shu S."/>
            <person name="Leebens-Mack J."/>
            <person name="Grimwood J."/>
            <person name="Schmutz J."/>
            <person name="Soltis P."/>
            <person name="Soltis D."/>
            <person name="Chen Z.-H."/>
        </authorList>
    </citation>
    <scope>NUCLEOTIDE SEQUENCE</scope>
    <source>
        <strain evidence="3">Whitten #5841</strain>
        <tissue evidence="3">Leaf</tissue>
    </source>
</reference>
<dbReference type="InterPro" id="IPR011990">
    <property type="entry name" value="TPR-like_helical_dom_sf"/>
</dbReference>
<dbReference type="PROSITE" id="PS51375">
    <property type="entry name" value="PPR"/>
    <property type="match status" value="5"/>
</dbReference>
<evidence type="ECO:0000256" key="1">
    <source>
        <dbReference type="ARBA" id="ARBA00022737"/>
    </source>
</evidence>
<dbReference type="Gene3D" id="1.25.40.10">
    <property type="entry name" value="Tetratricopeptide repeat domain"/>
    <property type="match status" value="5"/>
</dbReference>
<dbReference type="GO" id="GO:0048731">
    <property type="term" value="P:system development"/>
    <property type="evidence" value="ECO:0007669"/>
    <property type="project" value="UniProtKB-ARBA"/>
</dbReference>
<dbReference type="Pfam" id="PF13041">
    <property type="entry name" value="PPR_2"/>
    <property type="match status" value="2"/>
</dbReference>
<comment type="caution">
    <text evidence="3">The sequence shown here is derived from an EMBL/GenBank/DDBJ whole genome shotgun (WGS) entry which is preliminary data.</text>
</comment>
<gene>
    <name evidence="3" type="ORF">KP509_13G094600</name>
</gene>
<dbReference type="EMBL" id="CM035418">
    <property type="protein sequence ID" value="KAH7422175.1"/>
    <property type="molecule type" value="Genomic_DNA"/>
</dbReference>
<dbReference type="PANTHER" id="PTHR47926:SF359">
    <property type="entry name" value="PENTACOTRIPEPTIDE-REPEAT REGION OF PRORP DOMAIN-CONTAINING PROTEIN"/>
    <property type="match status" value="1"/>
</dbReference>
<accession>A0A8T2TKA7</accession>
<dbReference type="InterPro" id="IPR046960">
    <property type="entry name" value="PPR_At4g14850-like_plant"/>
</dbReference>
<feature type="repeat" description="PPR" evidence="2">
    <location>
        <begin position="360"/>
        <end position="390"/>
    </location>
</feature>
<evidence type="ECO:0000313" key="4">
    <source>
        <dbReference type="Proteomes" id="UP000825935"/>
    </source>
</evidence>
<dbReference type="InterPro" id="IPR002885">
    <property type="entry name" value="PPR_rpt"/>
</dbReference>
<dbReference type="Pfam" id="PF01535">
    <property type="entry name" value="PPR"/>
    <property type="match status" value="3"/>
</dbReference>
<feature type="repeat" description="PPR" evidence="2">
    <location>
        <begin position="88"/>
        <end position="122"/>
    </location>
</feature>
<sequence length="535" mass="60114">MYSQNHNSDALKLFNAMLASGITPSHFILNCTFKACTSIQDTQLLHDYVIRNEFETDYIIGSSLVDMYVKLGDLNAAHRVFDKLVKHDIVSWGALIDGYARHNHGSTALALYCRMLEGNIKPDKAIFLSILEGCAQIQDIGKGRELHHVIIRNGFHNDITITSALVKLYAMCGSLEEAHKQFDTALEWDVVSLGALIAGYIQHGLYDAVIELVMEMQEENMEPDEAILLSLLKAYGGLGDIKMGWTIHDYFLKREIVRDRDLGNVLIDMYVGCGRLKEARRVFDILSARNEVSWGAMIAGYVQEGDSFTAFQLLHEMLNCQLKPDGIIYLSILKACIIMGAVMKGMLIHDQLIRDGFDADAVLSNMLLHMYASCKSLDEAQKVFKLMQRKDVVSWSALITGLASSGLCRQAEDTLMDMLYHGLQPDDTVFTIVLSSYVHNGSLMDGLLFYRRTRQGHPTLAHVNCLLDLFGRTGRLAEARELSRAMPFSVDMITHTTLLTNSKKFGDVHLGRHCFKQAAESNEERALYHLYNEVL</sequence>
<name>A0A8T2TKA7_CERRI</name>
<dbReference type="Proteomes" id="UP000825935">
    <property type="component" value="Chromosome 13"/>
</dbReference>
<feature type="repeat" description="PPR" evidence="2">
    <location>
        <begin position="391"/>
        <end position="425"/>
    </location>
</feature>
<evidence type="ECO:0000313" key="3">
    <source>
        <dbReference type="EMBL" id="KAH7422176.1"/>
    </source>
</evidence>
<feature type="repeat" description="PPR" evidence="2">
    <location>
        <begin position="189"/>
        <end position="223"/>
    </location>
</feature>
<evidence type="ECO:0000256" key="2">
    <source>
        <dbReference type="PROSITE-ProRule" id="PRU00708"/>
    </source>
</evidence>